<dbReference type="OrthoDB" id="120976at2759"/>
<keyword evidence="3" id="KW-1185">Reference proteome</keyword>
<feature type="region of interest" description="Disordered" evidence="1">
    <location>
        <begin position="128"/>
        <end position="156"/>
    </location>
</feature>
<sequence>MHPSSREGGGAPKRRKKRAKSVKQRPTRAKSSAPRARAARSKPSRNAEIQHEHREQGFRTKCPSPMNEYNALSDEHLSYYFERPHVQTQLVELGLVTRAGHIVNDNLRRTKLAIIDQEFRRNNARRAEIERQRSTTKSLVAAHSRNRSLDSKKAMQ</sequence>
<feature type="compositionally biased region" description="Basic residues" evidence="1">
    <location>
        <begin position="12"/>
        <end position="28"/>
    </location>
</feature>
<name>A0A391NTU4_9EUKA</name>
<evidence type="ECO:0000256" key="1">
    <source>
        <dbReference type="SAM" id="MobiDB-lite"/>
    </source>
</evidence>
<protein>
    <submittedName>
        <fullName evidence="2">Uncharacterized protein</fullName>
    </submittedName>
</protein>
<evidence type="ECO:0000313" key="2">
    <source>
        <dbReference type="EMBL" id="GCA62658.1"/>
    </source>
</evidence>
<dbReference type="AlphaFoldDB" id="A0A391NTU4"/>
<reference evidence="2 3" key="1">
    <citation type="journal article" date="2018" name="PLoS ONE">
        <title>The draft genome of Kipferlia bialata reveals reductive genome evolution in fornicate parasites.</title>
        <authorList>
            <person name="Tanifuji G."/>
            <person name="Takabayashi S."/>
            <person name="Kume K."/>
            <person name="Takagi M."/>
            <person name="Nakayama T."/>
            <person name="Kamikawa R."/>
            <person name="Inagaki Y."/>
            <person name="Hashimoto T."/>
        </authorList>
    </citation>
    <scope>NUCLEOTIDE SEQUENCE [LARGE SCALE GENOMIC DNA]</scope>
    <source>
        <strain evidence="2">NY0173</strain>
    </source>
</reference>
<accession>A0A391NTU4</accession>
<feature type="compositionally biased region" description="Basic and acidic residues" evidence="1">
    <location>
        <begin position="48"/>
        <end position="58"/>
    </location>
</feature>
<dbReference type="EMBL" id="BDIP01001109">
    <property type="protein sequence ID" value="GCA62658.1"/>
    <property type="molecule type" value="Genomic_DNA"/>
</dbReference>
<comment type="caution">
    <text evidence="2">The sequence shown here is derived from an EMBL/GenBank/DDBJ whole genome shotgun (WGS) entry which is preliminary data.</text>
</comment>
<evidence type="ECO:0000313" key="3">
    <source>
        <dbReference type="Proteomes" id="UP000265618"/>
    </source>
</evidence>
<feature type="compositionally biased region" description="Basic and acidic residues" evidence="1">
    <location>
        <begin position="147"/>
        <end position="156"/>
    </location>
</feature>
<feature type="region of interest" description="Disordered" evidence="1">
    <location>
        <begin position="1"/>
        <end position="66"/>
    </location>
</feature>
<proteinExistence type="predicted"/>
<dbReference type="Proteomes" id="UP000265618">
    <property type="component" value="Unassembled WGS sequence"/>
</dbReference>
<gene>
    <name evidence="2" type="ORF">KIPB_004950</name>
</gene>
<feature type="non-terminal residue" evidence="2">
    <location>
        <position position="1"/>
    </location>
</feature>
<organism evidence="2 3">
    <name type="scientific">Kipferlia bialata</name>
    <dbReference type="NCBI Taxonomy" id="797122"/>
    <lineage>
        <taxon>Eukaryota</taxon>
        <taxon>Metamonada</taxon>
        <taxon>Carpediemonas-like organisms</taxon>
        <taxon>Kipferlia</taxon>
    </lineage>
</organism>